<dbReference type="InterPro" id="IPR040148">
    <property type="entry name" value="FMR1"/>
</dbReference>
<comment type="caution">
    <text evidence="3">The sequence shown here is derived from an EMBL/GenBank/DDBJ whole genome shotgun (WGS) entry which is preliminary data.</text>
</comment>
<dbReference type="SUPFAM" id="SSF54791">
    <property type="entry name" value="Eukaryotic type KH-domain (KH-domain type I)"/>
    <property type="match status" value="2"/>
</dbReference>
<accession>A0ABQ9UX87</accession>
<evidence type="ECO:0000313" key="3">
    <source>
        <dbReference type="EMBL" id="KAK2101719.1"/>
    </source>
</evidence>
<feature type="non-terminal residue" evidence="3">
    <location>
        <position position="86"/>
    </location>
</feature>
<sequence length="86" mass="9468">MGLAIGTHGSNIPQVRKFPGVISIELDEDSETFRMYGDSTDAVKKARDFLEFVKDFIQVPRNLTGKVIGKNGKVLQATVDKSGVVW</sequence>
<protein>
    <submittedName>
        <fullName evidence="3">RNA-binding protein fxr1</fullName>
    </submittedName>
</protein>
<dbReference type="EMBL" id="JASSZA010000009">
    <property type="protein sequence ID" value="KAK2101719.1"/>
    <property type="molecule type" value="Genomic_DNA"/>
</dbReference>
<evidence type="ECO:0000313" key="4">
    <source>
        <dbReference type="Proteomes" id="UP001266305"/>
    </source>
</evidence>
<keyword evidence="4" id="KW-1185">Reference proteome</keyword>
<gene>
    <name evidence="3" type="primary">FXR1_1</name>
    <name evidence="3" type="ORF">P7K49_019385</name>
</gene>
<keyword evidence="1" id="KW-0694">RNA-binding</keyword>
<name>A0ABQ9UX87_SAGOE</name>
<dbReference type="PROSITE" id="PS50084">
    <property type="entry name" value="KH_TYPE_1"/>
    <property type="match status" value="2"/>
</dbReference>
<organism evidence="3 4">
    <name type="scientific">Saguinus oedipus</name>
    <name type="common">Cotton-top tamarin</name>
    <name type="synonym">Oedipomidas oedipus</name>
    <dbReference type="NCBI Taxonomy" id="9490"/>
    <lineage>
        <taxon>Eukaryota</taxon>
        <taxon>Metazoa</taxon>
        <taxon>Chordata</taxon>
        <taxon>Craniata</taxon>
        <taxon>Vertebrata</taxon>
        <taxon>Euteleostomi</taxon>
        <taxon>Mammalia</taxon>
        <taxon>Eutheria</taxon>
        <taxon>Euarchontoglires</taxon>
        <taxon>Primates</taxon>
        <taxon>Haplorrhini</taxon>
        <taxon>Platyrrhini</taxon>
        <taxon>Cebidae</taxon>
        <taxon>Callitrichinae</taxon>
        <taxon>Saguinus</taxon>
    </lineage>
</organism>
<evidence type="ECO:0000259" key="2">
    <source>
        <dbReference type="Pfam" id="PF00013"/>
    </source>
</evidence>
<dbReference type="Proteomes" id="UP001266305">
    <property type="component" value="Unassembled WGS sequence"/>
</dbReference>
<reference evidence="3 4" key="1">
    <citation type="submission" date="2023-05" db="EMBL/GenBank/DDBJ databases">
        <title>B98-5 Cell Line De Novo Hybrid Assembly: An Optical Mapping Approach.</title>
        <authorList>
            <person name="Kananen K."/>
            <person name="Auerbach J.A."/>
            <person name="Kautto E."/>
            <person name="Blachly J.S."/>
        </authorList>
    </citation>
    <scope>NUCLEOTIDE SEQUENCE [LARGE SCALE GENOMIC DNA]</scope>
    <source>
        <strain evidence="3">B95-8</strain>
        <tissue evidence="3">Cell line</tissue>
    </source>
</reference>
<dbReference type="Pfam" id="PF00013">
    <property type="entry name" value="KH_1"/>
    <property type="match status" value="1"/>
</dbReference>
<dbReference type="PANTHER" id="PTHR10603">
    <property type="entry name" value="FRAGILE X MENTAL RETARDATION SYNDROME-RELATED PROTEIN"/>
    <property type="match status" value="1"/>
</dbReference>
<dbReference type="Gene3D" id="3.30.1370.10">
    <property type="entry name" value="K Homology domain, type 1"/>
    <property type="match status" value="2"/>
</dbReference>
<dbReference type="InterPro" id="IPR036612">
    <property type="entry name" value="KH_dom_type_1_sf"/>
</dbReference>
<evidence type="ECO:0000256" key="1">
    <source>
        <dbReference type="PROSITE-ProRule" id="PRU00117"/>
    </source>
</evidence>
<feature type="domain" description="K Homology" evidence="2">
    <location>
        <begin position="2"/>
        <end position="50"/>
    </location>
</feature>
<dbReference type="InterPro" id="IPR004088">
    <property type="entry name" value="KH_dom_type_1"/>
</dbReference>
<dbReference type="PANTHER" id="PTHR10603:SF6">
    <property type="entry name" value="RNA-BINDING PROTEIN FXR1"/>
    <property type="match status" value="1"/>
</dbReference>
<proteinExistence type="predicted"/>